<keyword evidence="1" id="KW-0418">Kinase</keyword>
<keyword evidence="1" id="KW-0808">Transferase</keyword>
<dbReference type="Gene3D" id="3.30.565.10">
    <property type="entry name" value="Histidine kinase-like ATPase, C-terminal domain"/>
    <property type="match status" value="1"/>
</dbReference>
<protein>
    <submittedName>
        <fullName evidence="3">ATP-binding protein</fullName>
    </submittedName>
</protein>
<evidence type="ECO:0000259" key="2">
    <source>
        <dbReference type="Pfam" id="PF13581"/>
    </source>
</evidence>
<name>A0AB39RAR8_9ACTN</name>
<organism evidence="3">
    <name type="scientific">Streptomyces sp. R41</name>
    <dbReference type="NCBI Taxonomy" id="3238632"/>
    <lineage>
        <taxon>Bacteria</taxon>
        <taxon>Bacillati</taxon>
        <taxon>Actinomycetota</taxon>
        <taxon>Actinomycetes</taxon>
        <taxon>Kitasatosporales</taxon>
        <taxon>Streptomycetaceae</taxon>
        <taxon>Streptomyces</taxon>
    </lineage>
</organism>
<dbReference type="InterPro" id="IPR003594">
    <property type="entry name" value="HATPase_dom"/>
</dbReference>
<dbReference type="GO" id="GO:0005524">
    <property type="term" value="F:ATP binding"/>
    <property type="evidence" value="ECO:0007669"/>
    <property type="project" value="UniProtKB-KW"/>
</dbReference>
<sequence length="155" mass="16726">MKSEISTRHFTQLLSATPRGARLARLLAVQQLDEWGWPPSCEVSESAALVVAELAANAVAHGRVKGRGFRLTLTVEASDTLRIEVADSRGDRRPLARRTASPTDETGRGLLLVDALTARWGTEPWPPSGKVVWAEIGLPRLVLTASAREKAPTGP</sequence>
<dbReference type="InterPro" id="IPR036890">
    <property type="entry name" value="HATPase_C_sf"/>
</dbReference>
<dbReference type="PANTHER" id="PTHR35526">
    <property type="entry name" value="ANTI-SIGMA-F FACTOR RSBW-RELATED"/>
    <property type="match status" value="1"/>
</dbReference>
<feature type="domain" description="Histidine kinase/HSP90-like ATPase" evidence="2">
    <location>
        <begin position="15"/>
        <end position="119"/>
    </location>
</feature>
<dbReference type="RefSeq" id="WP_369246216.1">
    <property type="nucleotide sequence ID" value="NZ_CP163443.1"/>
</dbReference>
<evidence type="ECO:0000313" key="3">
    <source>
        <dbReference type="EMBL" id="XDQ52950.1"/>
    </source>
</evidence>
<keyword evidence="3" id="KW-0067">ATP-binding</keyword>
<keyword evidence="3" id="KW-0547">Nucleotide-binding</keyword>
<keyword evidence="1" id="KW-0723">Serine/threonine-protein kinase</keyword>
<gene>
    <name evidence="3" type="ORF">AB5J53_15395</name>
</gene>
<dbReference type="PANTHER" id="PTHR35526:SF3">
    <property type="entry name" value="ANTI-SIGMA-F FACTOR RSBW"/>
    <property type="match status" value="1"/>
</dbReference>
<dbReference type="InterPro" id="IPR050267">
    <property type="entry name" value="Anti-sigma-factor_SerPK"/>
</dbReference>
<dbReference type="AlphaFoldDB" id="A0AB39RAR8"/>
<dbReference type="GO" id="GO:0004674">
    <property type="term" value="F:protein serine/threonine kinase activity"/>
    <property type="evidence" value="ECO:0007669"/>
    <property type="project" value="UniProtKB-KW"/>
</dbReference>
<dbReference type="CDD" id="cd16936">
    <property type="entry name" value="HATPase_RsbW-like"/>
    <property type="match status" value="1"/>
</dbReference>
<proteinExistence type="predicted"/>
<reference evidence="3" key="1">
    <citation type="submission" date="2024-07" db="EMBL/GenBank/DDBJ databases">
        <authorList>
            <person name="Yu S.T."/>
        </authorList>
    </citation>
    <scope>NUCLEOTIDE SEQUENCE</scope>
    <source>
        <strain evidence="3">R41</strain>
    </source>
</reference>
<dbReference type="SUPFAM" id="SSF55874">
    <property type="entry name" value="ATPase domain of HSP90 chaperone/DNA topoisomerase II/histidine kinase"/>
    <property type="match status" value="1"/>
</dbReference>
<dbReference type="EMBL" id="CP163443">
    <property type="protein sequence ID" value="XDQ52950.1"/>
    <property type="molecule type" value="Genomic_DNA"/>
</dbReference>
<dbReference type="Pfam" id="PF13581">
    <property type="entry name" value="HATPase_c_2"/>
    <property type="match status" value="1"/>
</dbReference>
<evidence type="ECO:0000256" key="1">
    <source>
        <dbReference type="ARBA" id="ARBA00022527"/>
    </source>
</evidence>
<accession>A0AB39RAR8</accession>